<sequence length="97" mass="10449">MSGDADIPEADKVAGMSNLKIRVFTAGRSEPDTTVTIPGLVLKFASKLIPHEARTALLEGGIDLEELSKLATNPEISGTLVEIEDHRKHETIVISLE</sequence>
<proteinExistence type="predicted"/>
<keyword evidence="2" id="KW-1185">Reference proteome</keyword>
<evidence type="ECO:0000313" key="2">
    <source>
        <dbReference type="Proteomes" id="UP000029273"/>
    </source>
</evidence>
<dbReference type="Proteomes" id="UP000029273">
    <property type="component" value="Unassembled WGS sequence"/>
</dbReference>
<evidence type="ECO:0000313" key="1">
    <source>
        <dbReference type="EMBL" id="OBS07983.1"/>
    </source>
</evidence>
<reference evidence="1 2" key="1">
    <citation type="journal article" date="2014" name="Genome Announc.">
        <title>Draft Genome Sequence of the Iron-Oxidizing, Acidophilic, and Halotolerant 'Thiobacillus prosperus' Type Strain DSM 5130.</title>
        <authorList>
            <person name="Ossandon F.J."/>
            <person name="Cardenas J.P."/>
            <person name="Corbett M."/>
            <person name="Quatrini R."/>
            <person name="Holmes D.S."/>
            <person name="Watkin E."/>
        </authorList>
    </citation>
    <scope>NUCLEOTIDE SEQUENCE [LARGE SCALE GENOMIC DNA]</scope>
    <source>
        <strain evidence="1 2">DSM 5130</strain>
    </source>
</reference>
<organism evidence="1 2">
    <name type="scientific">Acidihalobacter prosperus</name>
    <dbReference type="NCBI Taxonomy" id="160660"/>
    <lineage>
        <taxon>Bacteria</taxon>
        <taxon>Pseudomonadati</taxon>
        <taxon>Pseudomonadota</taxon>
        <taxon>Gammaproteobacteria</taxon>
        <taxon>Chromatiales</taxon>
        <taxon>Ectothiorhodospiraceae</taxon>
        <taxon>Acidihalobacter</taxon>
    </lineage>
</organism>
<comment type="caution">
    <text evidence="1">The sequence shown here is derived from an EMBL/GenBank/DDBJ whole genome shotgun (WGS) entry which is preliminary data.</text>
</comment>
<dbReference type="AlphaFoldDB" id="A0A1A6C098"/>
<dbReference type="EMBL" id="JQSG02000006">
    <property type="protein sequence ID" value="OBS07983.1"/>
    <property type="molecule type" value="Genomic_DNA"/>
</dbReference>
<gene>
    <name evidence="1" type="ORF">Thpro_022233</name>
</gene>
<name>A0A1A6C098_9GAMM</name>
<protein>
    <submittedName>
        <fullName evidence="1">Uncharacterized protein</fullName>
    </submittedName>
</protein>
<accession>A0A1A6C098</accession>